<reference evidence="2 3" key="1">
    <citation type="submission" date="2024-09" db="EMBL/GenBank/DDBJ databases">
        <authorList>
            <person name="Lee S.D."/>
        </authorList>
    </citation>
    <scope>NUCLEOTIDE SEQUENCE [LARGE SCALE GENOMIC DNA]</scope>
    <source>
        <strain evidence="2 3">N8-3</strain>
    </source>
</reference>
<gene>
    <name evidence="2" type="ORF">ACEZDE_03385</name>
</gene>
<keyword evidence="1" id="KW-0812">Transmembrane</keyword>
<dbReference type="RefSeq" id="WP_380531826.1">
    <property type="nucleotide sequence ID" value="NZ_JBHFAB010000002.1"/>
</dbReference>
<organism evidence="2 3">
    <name type="scientific">Streptacidiphilus cavernicola</name>
    <dbReference type="NCBI Taxonomy" id="3342716"/>
    <lineage>
        <taxon>Bacteria</taxon>
        <taxon>Bacillati</taxon>
        <taxon>Actinomycetota</taxon>
        <taxon>Actinomycetes</taxon>
        <taxon>Kitasatosporales</taxon>
        <taxon>Streptomycetaceae</taxon>
        <taxon>Streptacidiphilus</taxon>
    </lineage>
</organism>
<name>A0ABV6VPM1_9ACTN</name>
<feature type="transmembrane region" description="Helical" evidence="1">
    <location>
        <begin position="34"/>
        <end position="52"/>
    </location>
</feature>
<accession>A0ABV6VPM1</accession>
<evidence type="ECO:0000313" key="2">
    <source>
        <dbReference type="EMBL" id="MFC1415689.1"/>
    </source>
</evidence>
<keyword evidence="1" id="KW-0472">Membrane</keyword>
<keyword evidence="1" id="KW-1133">Transmembrane helix</keyword>
<evidence type="ECO:0000256" key="1">
    <source>
        <dbReference type="SAM" id="Phobius"/>
    </source>
</evidence>
<protein>
    <submittedName>
        <fullName evidence="2">Uncharacterized protein</fullName>
    </submittedName>
</protein>
<proteinExistence type="predicted"/>
<keyword evidence="3" id="KW-1185">Reference proteome</keyword>
<comment type="caution">
    <text evidence="2">The sequence shown here is derived from an EMBL/GenBank/DDBJ whole genome shotgun (WGS) entry which is preliminary data.</text>
</comment>
<dbReference type="Proteomes" id="UP001592531">
    <property type="component" value="Unassembled WGS sequence"/>
</dbReference>
<dbReference type="EMBL" id="JBHFAB010000002">
    <property type="protein sequence ID" value="MFC1415689.1"/>
    <property type="molecule type" value="Genomic_DNA"/>
</dbReference>
<sequence length="59" mass="6173">MLGIAAAIAFGAAFLINATDTVVDRVFSPTSLMLLGLTLLAAHLAGVGTGYTPRRRSRR</sequence>
<evidence type="ECO:0000313" key="3">
    <source>
        <dbReference type="Proteomes" id="UP001592531"/>
    </source>
</evidence>